<evidence type="ECO:0000259" key="3">
    <source>
        <dbReference type="Pfam" id="PF00294"/>
    </source>
</evidence>
<dbReference type="InterPro" id="IPR011611">
    <property type="entry name" value="PfkB_dom"/>
</dbReference>
<dbReference type="PANTHER" id="PTHR10584:SF166">
    <property type="entry name" value="RIBOKINASE"/>
    <property type="match status" value="1"/>
</dbReference>
<dbReference type="GO" id="GO:0016301">
    <property type="term" value="F:kinase activity"/>
    <property type="evidence" value="ECO:0007669"/>
    <property type="project" value="UniProtKB-KW"/>
</dbReference>
<keyword evidence="5" id="KW-1185">Reference proteome</keyword>
<name>A0A917ZVC0_9ACTN</name>
<evidence type="ECO:0000256" key="2">
    <source>
        <dbReference type="ARBA" id="ARBA00022777"/>
    </source>
</evidence>
<dbReference type="CDD" id="cd01942">
    <property type="entry name" value="ribokinase_group_A"/>
    <property type="match status" value="1"/>
</dbReference>
<gene>
    <name evidence="4" type="ORF">GCM10012280_48340</name>
</gene>
<keyword evidence="2 4" id="KW-0418">Kinase</keyword>
<dbReference type="InterPro" id="IPR029056">
    <property type="entry name" value="Ribokinase-like"/>
</dbReference>
<dbReference type="AlphaFoldDB" id="A0A917ZVC0"/>
<dbReference type="PANTHER" id="PTHR10584">
    <property type="entry name" value="SUGAR KINASE"/>
    <property type="match status" value="1"/>
</dbReference>
<feature type="domain" description="Carbohydrate kinase PfkB" evidence="3">
    <location>
        <begin position="46"/>
        <end position="297"/>
    </location>
</feature>
<dbReference type="Pfam" id="PF00294">
    <property type="entry name" value="PfkB"/>
    <property type="match status" value="1"/>
</dbReference>
<proteinExistence type="predicted"/>
<dbReference type="Gene3D" id="3.40.1190.20">
    <property type="match status" value="1"/>
</dbReference>
<dbReference type="SUPFAM" id="SSF53613">
    <property type="entry name" value="Ribokinase-like"/>
    <property type="match status" value="1"/>
</dbReference>
<evidence type="ECO:0000313" key="4">
    <source>
        <dbReference type="EMBL" id="GGO94155.1"/>
    </source>
</evidence>
<evidence type="ECO:0000256" key="1">
    <source>
        <dbReference type="ARBA" id="ARBA00022679"/>
    </source>
</evidence>
<reference evidence="4" key="2">
    <citation type="submission" date="2020-09" db="EMBL/GenBank/DDBJ databases">
        <authorList>
            <person name="Sun Q."/>
            <person name="Zhou Y."/>
        </authorList>
    </citation>
    <scope>NUCLEOTIDE SEQUENCE</scope>
    <source>
        <strain evidence="4">CGMCC 4.7201</strain>
    </source>
</reference>
<sequence length="356" mass="37362">MDQRPPPDPTAVPAPDVLLSGLLFFDLVLTGLGKPPTPGQEVWTRGMGCAPGGIANLAVAAARYGLRTSLAAAFGDDLYGAHCWEVLSEQEGIDLSLSRTVPGWHCPVTVCLAHGHDRALVTHGHAPPFTPDQLVGDPPAARAAIVHIGAEPQGWMEKAHAAGAKVFADVGWDPSQQWSTEVLAQLSLCHAFLPNEGEAMSYTRTGSAEAALSRLTELVPAAVVTRGREGALAVDQTTGETAAVPGLDIDVVDATGAGDVFGASFAAATLEGWPLIERLRFANLAAALSVRHIGGAPAAPGWAGIAEWWRAVERGADEDLRRDFGFLTERIPPPERIRAVHRAPVTLGFPGGGHRP</sequence>
<dbReference type="EMBL" id="BMMS01000022">
    <property type="protein sequence ID" value="GGO94155.1"/>
    <property type="molecule type" value="Genomic_DNA"/>
</dbReference>
<dbReference type="RefSeq" id="WP_189133892.1">
    <property type="nucleotide sequence ID" value="NZ_BMMS01000022.1"/>
</dbReference>
<comment type="caution">
    <text evidence="4">The sequence shown here is derived from an EMBL/GenBank/DDBJ whole genome shotgun (WGS) entry which is preliminary data.</text>
</comment>
<accession>A0A917ZVC0</accession>
<evidence type="ECO:0000313" key="5">
    <source>
        <dbReference type="Proteomes" id="UP000641932"/>
    </source>
</evidence>
<organism evidence="4 5">
    <name type="scientific">Wenjunlia tyrosinilytica</name>
    <dbReference type="NCBI Taxonomy" id="1544741"/>
    <lineage>
        <taxon>Bacteria</taxon>
        <taxon>Bacillati</taxon>
        <taxon>Actinomycetota</taxon>
        <taxon>Actinomycetes</taxon>
        <taxon>Kitasatosporales</taxon>
        <taxon>Streptomycetaceae</taxon>
        <taxon>Wenjunlia</taxon>
    </lineage>
</organism>
<dbReference type="Proteomes" id="UP000641932">
    <property type="component" value="Unassembled WGS sequence"/>
</dbReference>
<protein>
    <submittedName>
        <fullName evidence="4">Carbohydrate kinase</fullName>
    </submittedName>
</protein>
<reference evidence="4" key="1">
    <citation type="journal article" date="2014" name="Int. J. Syst. Evol. Microbiol.">
        <title>Complete genome sequence of Corynebacterium casei LMG S-19264T (=DSM 44701T), isolated from a smear-ripened cheese.</title>
        <authorList>
            <consortium name="US DOE Joint Genome Institute (JGI-PGF)"/>
            <person name="Walter F."/>
            <person name="Albersmeier A."/>
            <person name="Kalinowski J."/>
            <person name="Ruckert C."/>
        </authorList>
    </citation>
    <scope>NUCLEOTIDE SEQUENCE</scope>
    <source>
        <strain evidence="4">CGMCC 4.7201</strain>
    </source>
</reference>
<keyword evidence="1" id="KW-0808">Transferase</keyword>